<keyword evidence="1" id="KW-0812">Transmembrane</keyword>
<feature type="transmembrane region" description="Helical" evidence="1">
    <location>
        <begin position="43"/>
        <end position="60"/>
    </location>
</feature>
<feature type="transmembrane region" description="Helical" evidence="1">
    <location>
        <begin position="142"/>
        <end position="164"/>
    </location>
</feature>
<evidence type="ECO:0000313" key="2">
    <source>
        <dbReference type="EMBL" id="AZT95687.1"/>
    </source>
</evidence>
<dbReference type="AlphaFoldDB" id="A0A3T0DKW5"/>
<dbReference type="Proteomes" id="UP000282731">
    <property type="component" value="Chromosome"/>
</dbReference>
<name>A0A3T0DKW5_BREAU</name>
<organism evidence="2 3">
    <name type="scientific">Brevibacterium aurantiacum</name>
    <dbReference type="NCBI Taxonomy" id="273384"/>
    <lineage>
        <taxon>Bacteria</taxon>
        <taxon>Bacillati</taxon>
        <taxon>Actinomycetota</taxon>
        <taxon>Actinomycetes</taxon>
        <taxon>Micrococcales</taxon>
        <taxon>Brevibacteriaceae</taxon>
        <taxon>Brevibacterium</taxon>
    </lineage>
</organism>
<evidence type="ECO:0000313" key="3">
    <source>
        <dbReference type="Proteomes" id="UP000282731"/>
    </source>
</evidence>
<reference evidence="2 3" key="2">
    <citation type="submission" date="2019-01" db="EMBL/GenBank/DDBJ databases">
        <title>Comparative genomic analysis of Brevibacterium aurantiacum sheds light on its evolution and its adaptation to smear-ripened cheeses.</title>
        <authorList>
            <person name="Moineau S."/>
        </authorList>
    </citation>
    <scope>NUCLEOTIDE SEQUENCE [LARGE SCALE GENOMIC DNA]</scope>
    <source>
        <strain evidence="2 3">SMQ-1420</strain>
    </source>
</reference>
<accession>A0A3T0DKW5</accession>
<reference evidence="2 3" key="1">
    <citation type="submission" date="2017-12" db="EMBL/GenBank/DDBJ databases">
        <authorList>
            <person name="Levesque S."/>
        </authorList>
    </citation>
    <scope>NUCLEOTIDE SEQUENCE [LARGE SCALE GENOMIC DNA]</scope>
    <source>
        <strain evidence="2 3">SMQ-1420</strain>
    </source>
</reference>
<feature type="transmembrane region" description="Helical" evidence="1">
    <location>
        <begin position="66"/>
        <end position="87"/>
    </location>
</feature>
<gene>
    <name evidence="2" type="ORF">CXR27_00725</name>
</gene>
<dbReference type="EMBL" id="CP025334">
    <property type="protein sequence ID" value="AZT95687.1"/>
    <property type="molecule type" value="Genomic_DNA"/>
</dbReference>
<protein>
    <submittedName>
        <fullName evidence="2">Uncharacterized protein</fullName>
    </submittedName>
</protein>
<keyword evidence="1" id="KW-1133">Transmembrane helix</keyword>
<keyword evidence="1" id="KW-0472">Membrane</keyword>
<sequence>MGRKERLASRERLQRIRLLSSELDTLRNAAIERTRSIDTKSSFVVVAAGVLAGATFTGLVDARSWYLGLVPFALTVATIIAAAVSLWPSTIDSPSGRFLVTRWVNASERMEAMEDYILEVKVREIEKRNSKNEKRAKATKSAFVLLVSGVVTALLVAGINASVLRGDPTNGQTNPVHTPSEFFKSSGTRVSEAVVRLPLFRCPPLVG</sequence>
<evidence type="ECO:0000256" key="1">
    <source>
        <dbReference type="SAM" id="Phobius"/>
    </source>
</evidence>
<proteinExistence type="predicted"/>